<dbReference type="Proteomes" id="UP000887577">
    <property type="component" value="Unplaced"/>
</dbReference>
<keyword evidence="1" id="KW-1185">Reference proteome</keyword>
<name>A0A914YNS3_9BILA</name>
<dbReference type="AlphaFoldDB" id="A0A914YNS3"/>
<accession>A0A914YNS3</accession>
<sequence length="321" mass="37645">MKLRNGKDLKPLGIRPLKLKKKEKRMYSFKTPYQQRFSLPLPTMRYIINRLINSEKSPDGWLKLIKCAKWFFSKNPILPVQFADYENGTWLASEFRSNNYLKEFEISNENSTKLWIYDGLSLYRTPYKHTLSTFLPVVYRCNLSMLFLSDQDISINEYKFLTSTGSCREIEFQTVAVKNSDGSLVTIDKLLENCDDLETFTMSFRNDSATMFSPAAIKKLVQHLSAFNSLHKFELYEIPETFDVRLLVDLFKKDATTAFRFYFEENISNHCKEILENFIKEVIENPPQNVPMIDFEGQDEENYGALTELHYPSIDESDFLM</sequence>
<dbReference type="WBParaSite" id="PSU_v2.g20623.t1">
    <property type="protein sequence ID" value="PSU_v2.g20623.t1"/>
    <property type="gene ID" value="PSU_v2.g20623"/>
</dbReference>
<evidence type="ECO:0000313" key="2">
    <source>
        <dbReference type="WBParaSite" id="PSU_v2.g20623.t1"/>
    </source>
</evidence>
<proteinExistence type="predicted"/>
<evidence type="ECO:0000313" key="1">
    <source>
        <dbReference type="Proteomes" id="UP000887577"/>
    </source>
</evidence>
<organism evidence="1 2">
    <name type="scientific">Panagrolaimus superbus</name>
    <dbReference type="NCBI Taxonomy" id="310955"/>
    <lineage>
        <taxon>Eukaryota</taxon>
        <taxon>Metazoa</taxon>
        <taxon>Ecdysozoa</taxon>
        <taxon>Nematoda</taxon>
        <taxon>Chromadorea</taxon>
        <taxon>Rhabditida</taxon>
        <taxon>Tylenchina</taxon>
        <taxon>Panagrolaimomorpha</taxon>
        <taxon>Panagrolaimoidea</taxon>
        <taxon>Panagrolaimidae</taxon>
        <taxon>Panagrolaimus</taxon>
    </lineage>
</organism>
<protein>
    <submittedName>
        <fullName evidence="2">Uncharacterized protein</fullName>
    </submittedName>
</protein>
<reference evidence="2" key="1">
    <citation type="submission" date="2022-11" db="UniProtKB">
        <authorList>
            <consortium name="WormBaseParasite"/>
        </authorList>
    </citation>
    <scope>IDENTIFICATION</scope>
</reference>